<keyword evidence="3" id="KW-0812">Transmembrane</keyword>
<dbReference type="CDD" id="cd00383">
    <property type="entry name" value="trans_reg_C"/>
    <property type="match status" value="1"/>
</dbReference>
<dbReference type="OrthoDB" id="6199525at2"/>
<dbReference type="RefSeq" id="WP_142934682.1">
    <property type="nucleotide sequence ID" value="NZ_ML660171.1"/>
</dbReference>
<dbReference type="PROSITE" id="PS51755">
    <property type="entry name" value="OMPR_PHOB"/>
    <property type="match status" value="1"/>
</dbReference>
<evidence type="ECO:0000313" key="5">
    <source>
        <dbReference type="EMBL" id="TQV82932.1"/>
    </source>
</evidence>
<keyword evidence="1 2" id="KW-0238">DNA-binding</keyword>
<dbReference type="Gene3D" id="1.10.10.10">
    <property type="entry name" value="Winged helix-like DNA-binding domain superfamily/Winged helix DNA-binding domain"/>
    <property type="match status" value="1"/>
</dbReference>
<keyword evidence="3" id="KW-0472">Membrane</keyword>
<organism evidence="5 6">
    <name type="scientific">Aliikangiella coralliicola</name>
    <dbReference type="NCBI Taxonomy" id="2592383"/>
    <lineage>
        <taxon>Bacteria</taxon>
        <taxon>Pseudomonadati</taxon>
        <taxon>Pseudomonadota</taxon>
        <taxon>Gammaproteobacteria</taxon>
        <taxon>Oceanospirillales</taxon>
        <taxon>Pleioneaceae</taxon>
        <taxon>Aliikangiella</taxon>
    </lineage>
</organism>
<dbReference type="GO" id="GO:0003677">
    <property type="term" value="F:DNA binding"/>
    <property type="evidence" value="ECO:0007669"/>
    <property type="project" value="UniProtKB-UniRule"/>
</dbReference>
<evidence type="ECO:0000256" key="2">
    <source>
        <dbReference type="PROSITE-ProRule" id="PRU01091"/>
    </source>
</evidence>
<comment type="caution">
    <text evidence="5">The sequence shown here is derived from an EMBL/GenBank/DDBJ whole genome shotgun (WGS) entry which is preliminary data.</text>
</comment>
<dbReference type="Proteomes" id="UP000315439">
    <property type="component" value="Unassembled WGS sequence"/>
</dbReference>
<evidence type="ECO:0000313" key="6">
    <source>
        <dbReference type="Proteomes" id="UP000315439"/>
    </source>
</evidence>
<dbReference type="SMART" id="SM00862">
    <property type="entry name" value="Trans_reg_C"/>
    <property type="match status" value="1"/>
</dbReference>
<evidence type="ECO:0000256" key="3">
    <source>
        <dbReference type="SAM" id="Phobius"/>
    </source>
</evidence>
<evidence type="ECO:0000259" key="4">
    <source>
        <dbReference type="PROSITE" id="PS51755"/>
    </source>
</evidence>
<feature type="domain" description="OmpR/PhoB-type" evidence="4">
    <location>
        <begin position="32"/>
        <end position="131"/>
    </location>
</feature>
<gene>
    <name evidence="5" type="ORF">FLL46_24490</name>
</gene>
<evidence type="ECO:0000256" key="1">
    <source>
        <dbReference type="ARBA" id="ARBA00023125"/>
    </source>
</evidence>
<protein>
    <recommendedName>
        <fullName evidence="4">OmpR/PhoB-type domain-containing protein</fullName>
    </recommendedName>
</protein>
<dbReference type="GO" id="GO:0000160">
    <property type="term" value="P:phosphorelay signal transduction system"/>
    <property type="evidence" value="ECO:0007669"/>
    <property type="project" value="InterPro"/>
</dbReference>
<keyword evidence="3" id="KW-1133">Transmembrane helix</keyword>
<proteinExistence type="predicted"/>
<dbReference type="EMBL" id="VIKS01000015">
    <property type="protein sequence ID" value="TQV82932.1"/>
    <property type="molecule type" value="Genomic_DNA"/>
</dbReference>
<dbReference type="Pfam" id="PF00486">
    <property type="entry name" value="Trans_reg_C"/>
    <property type="match status" value="1"/>
</dbReference>
<accession>A0A545U0D8</accession>
<dbReference type="AlphaFoldDB" id="A0A545U0D8"/>
<name>A0A545U0D8_9GAMM</name>
<dbReference type="GO" id="GO:0006355">
    <property type="term" value="P:regulation of DNA-templated transcription"/>
    <property type="evidence" value="ECO:0007669"/>
    <property type="project" value="InterPro"/>
</dbReference>
<sequence>MDTEIIDNSEILYTKKQAVYKSGTRNSNRLNYPDFEIGGYLFCPRDRKVNHDGEEIILAGKVMHTLCLLVSCQGEVISHDYLIKKIWNDDYIIGKKGVSNAIWQLRKILGKNKALNNCIQTVPRKGYLLNDNIEIGTAEKSINQRHRVPNNTPTSAHSKVKNFKLYNRGKIKKRLANINLSKLCKQLFTHLLMCWTTAIMIYIMLKFFP</sequence>
<dbReference type="SUPFAM" id="SSF46894">
    <property type="entry name" value="C-terminal effector domain of the bipartite response regulators"/>
    <property type="match status" value="1"/>
</dbReference>
<dbReference type="InterPro" id="IPR001867">
    <property type="entry name" value="OmpR/PhoB-type_DNA-bd"/>
</dbReference>
<dbReference type="InterPro" id="IPR036388">
    <property type="entry name" value="WH-like_DNA-bd_sf"/>
</dbReference>
<keyword evidence="6" id="KW-1185">Reference proteome</keyword>
<feature type="transmembrane region" description="Helical" evidence="3">
    <location>
        <begin position="187"/>
        <end position="205"/>
    </location>
</feature>
<dbReference type="InterPro" id="IPR016032">
    <property type="entry name" value="Sig_transdc_resp-reg_C-effctor"/>
</dbReference>
<reference evidence="5 6" key="1">
    <citation type="submission" date="2019-07" db="EMBL/GenBank/DDBJ databases">
        <title>Draft genome for Aliikangiella sp. M105.</title>
        <authorList>
            <person name="Wang G."/>
        </authorList>
    </citation>
    <scope>NUCLEOTIDE SEQUENCE [LARGE SCALE GENOMIC DNA]</scope>
    <source>
        <strain evidence="5 6">M105</strain>
    </source>
</reference>
<feature type="DNA-binding region" description="OmpR/PhoB-type" evidence="2">
    <location>
        <begin position="32"/>
        <end position="131"/>
    </location>
</feature>